<reference evidence="19" key="1">
    <citation type="journal article" date="2014" name="Int. J. Syst. Evol. Microbiol.">
        <title>Complete genome sequence of Corynebacterium casei LMG S-19264T (=DSM 44701T), isolated from a smear-ripened cheese.</title>
        <authorList>
            <consortium name="US DOE Joint Genome Institute (JGI-PGF)"/>
            <person name="Walter F."/>
            <person name="Albersmeier A."/>
            <person name="Kalinowski J."/>
            <person name="Ruckert C."/>
        </authorList>
    </citation>
    <scope>NUCLEOTIDE SEQUENCE</scope>
    <source>
        <strain evidence="19">CCM 7086</strain>
    </source>
</reference>
<dbReference type="SUPFAM" id="SSF56935">
    <property type="entry name" value="Porins"/>
    <property type="match status" value="1"/>
</dbReference>
<dbReference type="InterPro" id="IPR037066">
    <property type="entry name" value="Plug_dom_sf"/>
</dbReference>
<dbReference type="Pfam" id="PF00593">
    <property type="entry name" value="TonB_dep_Rec_b-barrel"/>
    <property type="match status" value="1"/>
</dbReference>
<sequence length="702" mass="76133">MDVQPDAPCAPETIMSRHHSTTGLLAGLALLVSIPAHAADHDDTQTLPSIAVTNSAERQKVLDELRSMPGATGVRFGDDYRARTVIGLGDVLGNMAGVYAQRPSGQEASKISIRGSGIAAANIRGIRLLRDGLPLARLDDLNEGIYADVMTAERIEVYRGASSLQYGAATLGGAINLVSPTAYTSPGAALRLEAGSDGFRRAQLKGGKVFDGGLDAYASVTHYESDGFRQNSAERSSRLYANIGYAFSATSRGRFHLTEERYMGEMPGTLTLAQIRDNPDLAAPANLAANARIQTSPRWHLAYRHEWDLEGADKLSVGVFHTGTKFDSPTALVRALYDAVDYGVSLRHEMHGSLAGRGNRFVWGAGYSRGKGDNRLLFGIPFVPDGAVNDRRSNAELYAENTWQATERLALVAGLQGTQARRETINATPPFVFEYPNGSDSRTYSSLNPKIGAIWDAGHRIQWYANLSRVHEAPPSVSFRTSVPPPAADARTLDMQRATTAEIGVRGGDAALSWNAALYRSRLRDELLAMPNMLMPTQPISVNAASPTEHTGFELELQGRQGLPALDGSLEWNLAYTWNRFRFDGDARYGNNRLPGIPDHVLQAGFTYRHASGFYIGPSVALGSHWYADQANTLRAPGYGVVNLGAGYVARSGYRVFIDARNLADKHYAATADYVADARLQPAGVFRPGQTRALFAGIEIFW</sequence>
<evidence type="ECO:0000256" key="2">
    <source>
        <dbReference type="ARBA" id="ARBA00009810"/>
    </source>
</evidence>
<dbReference type="PANTHER" id="PTHR32552">
    <property type="entry name" value="FERRICHROME IRON RECEPTOR-RELATED"/>
    <property type="match status" value="1"/>
</dbReference>
<keyword evidence="8" id="KW-0408">Iron</keyword>
<proteinExistence type="inferred from homology"/>
<keyword evidence="4 14" id="KW-1134">Transmembrane beta strand</keyword>
<dbReference type="EMBL" id="BMCG01000003">
    <property type="protein sequence ID" value="GGC10995.1"/>
    <property type="molecule type" value="Genomic_DNA"/>
</dbReference>
<dbReference type="Pfam" id="PF07715">
    <property type="entry name" value="Plug"/>
    <property type="match status" value="1"/>
</dbReference>
<dbReference type="PANTHER" id="PTHR32552:SF68">
    <property type="entry name" value="FERRICHROME OUTER MEMBRANE TRANSPORTER_PHAGE RECEPTOR"/>
    <property type="match status" value="1"/>
</dbReference>
<evidence type="ECO:0000256" key="9">
    <source>
        <dbReference type="ARBA" id="ARBA00023065"/>
    </source>
</evidence>
<feature type="chain" id="PRO_5035197136" evidence="16">
    <location>
        <begin position="39"/>
        <end position="702"/>
    </location>
</feature>
<dbReference type="Gene3D" id="2.170.130.10">
    <property type="entry name" value="TonB-dependent receptor, plug domain"/>
    <property type="match status" value="1"/>
</dbReference>
<evidence type="ECO:0000256" key="14">
    <source>
        <dbReference type="PROSITE-ProRule" id="PRU01360"/>
    </source>
</evidence>
<accession>A0A8J2UN31</accession>
<organism evidence="19 20">
    <name type="scientific">Oxalicibacterium flavum</name>
    <dbReference type="NCBI Taxonomy" id="179467"/>
    <lineage>
        <taxon>Bacteria</taxon>
        <taxon>Pseudomonadati</taxon>
        <taxon>Pseudomonadota</taxon>
        <taxon>Betaproteobacteria</taxon>
        <taxon>Burkholderiales</taxon>
        <taxon>Oxalobacteraceae</taxon>
        <taxon>Oxalicibacterium</taxon>
    </lineage>
</organism>
<evidence type="ECO:0000256" key="3">
    <source>
        <dbReference type="ARBA" id="ARBA00022448"/>
    </source>
</evidence>
<keyword evidence="12 19" id="KW-0675">Receptor</keyword>
<feature type="domain" description="TonB-dependent receptor plug" evidence="18">
    <location>
        <begin position="65"/>
        <end position="174"/>
    </location>
</feature>
<dbReference type="GO" id="GO:0015344">
    <property type="term" value="F:siderophore uptake transmembrane transporter activity"/>
    <property type="evidence" value="ECO:0007669"/>
    <property type="project" value="TreeGrafter"/>
</dbReference>
<keyword evidence="11 14" id="KW-0472">Membrane</keyword>
<evidence type="ECO:0000256" key="8">
    <source>
        <dbReference type="ARBA" id="ARBA00023004"/>
    </source>
</evidence>
<evidence type="ECO:0000313" key="20">
    <source>
        <dbReference type="Proteomes" id="UP000620266"/>
    </source>
</evidence>
<keyword evidence="13 14" id="KW-0998">Cell outer membrane</keyword>
<keyword evidence="10 15" id="KW-0798">TonB box</keyword>
<dbReference type="GO" id="GO:0009279">
    <property type="term" value="C:cell outer membrane"/>
    <property type="evidence" value="ECO:0007669"/>
    <property type="project" value="UniProtKB-SubCell"/>
</dbReference>
<evidence type="ECO:0000256" key="7">
    <source>
        <dbReference type="ARBA" id="ARBA00022729"/>
    </source>
</evidence>
<keyword evidence="3 14" id="KW-0813">Transport</keyword>
<comment type="subcellular location">
    <subcellularLocation>
        <location evidence="1 14">Cell outer membrane</location>
        <topology evidence="1 14">Multi-pass membrane protein</topology>
    </subcellularLocation>
</comment>
<dbReference type="PROSITE" id="PS52016">
    <property type="entry name" value="TONB_DEPENDENT_REC_3"/>
    <property type="match status" value="1"/>
</dbReference>
<comment type="caution">
    <text evidence="19">The sequence shown here is derived from an EMBL/GenBank/DDBJ whole genome shotgun (WGS) entry which is preliminary data.</text>
</comment>
<evidence type="ECO:0000259" key="18">
    <source>
        <dbReference type="Pfam" id="PF07715"/>
    </source>
</evidence>
<keyword evidence="9" id="KW-0406">Ion transport</keyword>
<comment type="similarity">
    <text evidence="2 14 15">Belongs to the TonB-dependent receptor family.</text>
</comment>
<feature type="domain" description="TonB-dependent receptor-like beta-barrel" evidence="17">
    <location>
        <begin position="286"/>
        <end position="663"/>
    </location>
</feature>
<reference evidence="19" key="2">
    <citation type="submission" date="2020-09" db="EMBL/GenBank/DDBJ databases">
        <authorList>
            <person name="Sun Q."/>
            <person name="Sedlacek I."/>
        </authorList>
    </citation>
    <scope>NUCLEOTIDE SEQUENCE</scope>
    <source>
        <strain evidence="19">CCM 7086</strain>
    </source>
</reference>
<evidence type="ECO:0000313" key="19">
    <source>
        <dbReference type="EMBL" id="GGC10995.1"/>
    </source>
</evidence>
<evidence type="ECO:0000256" key="11">
    <source>
        <dbReference type="ARBA" id="ARBA00023136"/>
    </source>
</evidence>
<gene>
    <name evidence="19" type="ORF">GCM10007205_20230</name>
</gene>
<evidence type="ECO:0000256" key="6">
    <source>
        <dbReference type="ARBA" id="ARBA00022692"/>
    </source>
</evidence>
<evidence type="ECO:0000256" key="5">
    <source>
        <dbReference type="ARBA" id="ARBA00022496"/>
    </source>
</evidence>
<evidence type="ECO:0000256" key="4">
    <source>
        <dbReference type="ARBA" id="ARBA00022452"/>
    </source>
</evidence>
<evidence type="ECO:0000256" key="10">
    <source>
        <dbReference type="ARBA" id="ARBA00023077"/>
    </source>
</evidence>
<feature type="signal peptide" evidence="16">
    <location>
        <begin position="1"/>
        <end position="38"/>
    </location>
</feature>
<dbReference type="InterPro" id="IPR012910">
    <property type="entry name" value="Plug_dom"/>
</dbReference>
<evidence type="ECO:0000256" key="13">
    <source>
        <dbReference type="ARBA" id="ARBA00023237"/>
    </source>
</evidence>
<keyword evidence="7 16" id="KW-0732">Signal</keyword>
<dbReference type="InterPro" id="IPR036942">
    <property type="entry name" value="Beta-barrel_TonB_sf"/>
</dbReference>
<evidence type="ECO:0000256" key="12">
    <source>
        <dbReference type="ARBA" id="ARBA00023170"/>
    </source>
</evidence>
<evidence type="ECO:0000259" key="17">
    <source>
        <dbReference type="Pfam" id="PF00593"/>
    </source>
</evidence>
<dbReference type="InterPro" id="IPR039426">
    <property type="entry name" value="TonB-dep_rcpt-like"/>
</dbReference>
<dbReference type="Gene3D" id="2.40.170.20">
    <property type="entry name" value="TonB-dependent receptor, beta-barrel domain"/>
    <property type="match status" value="1"/>
</dbReference>
<evidence type="ECO:0000256" key="1">
    <source>
        <dbReference type="ARBA" id="ARBA00004571"/>
    </source>
</evidence>
<keyword evidence="6 14" id="KW-0812">Transmembrane</keyword>
<dbReference type="Proteomes" id="UP000620266">
    <property type="component" value="Unassembled WGS sequence"/>
</dbReference>
<keyword evidence="20" id="KW-1185">Reference proteome</keyword>
<dbReference type="InterPro" id="IPR000531">
    <property type="entry name" value="Beta-barrel_TonB"/>
</dbReference>
<protein>
    <submittedName>
        <fullName evidence="19">TonB-dependent receptor</fullName>
    </submittedName>
</protein>
<dbReference type="CDD" id="cd01347">
    <property type="entry name" value="ligand_gated_channel"/>
    <property type="match status" value="1"/>
</dbReference>
<keyword evidence="5" id="KW-0410">Iron transport</keyword>
<evidence type="ECO:0000256" key="16">
    <source>
        <dbReference type="SAM" id="SignalP"/>
    </source>
</evidence>
<dbReference type="AlphaFoldDB" id="A0A8J2UN31"/>
<evidence type="ECO:0000256" key="15">
    <source>
        <dbReference type="RuleBase" id="RU003357"/>
    </source>
</evidence>
<name>A0A8J2UN31_9BURK</name>